<dbReference type="Proteomes" id="UP000254927">
    <property type="component" value="Unassembled WGS sequence"/>
</dbReference>
<organism evidence="2 3">
    <name type="scientific">Neisseria elongata</name>
    <dbReference type="NCBI Taxonomy" id="495"/>
    <lineage>
        <taxon>Bacteria</taxon>
        <taxon>Pseudomonadati</taxon>
        <taxon>Pseudomonadota</taxon>
        <taxon>Betaproteobacteria</taxon>
        <taxon>Neisseriales</taxon>
        <taxon>Neisseriaceae</taxon>
        <taxon>Neisseria</taxon>
    </lineage>
</organism>
<name>A0A378U396_NEIEL</name>
<dbReference type="AlphaFoldDB" id="A0A378U396"/>
<evidence type="ECO:0000313" key="3">
    <source>
        <dbReference type="Proteomes" id="UP000254927"/>
    </source>
</evidence>
<feature type="signal peptide" evidence="1">
    <location>
        <begin position="1"/>
        <end position="20"/>
    </location>
</feature>
<proteinExistence type="predicted"/>
<dbReference type="EMBL" id="UGQW01000002">
    <property type="protein sequence ID" value="STZ68643.1"/>
    <property type="molecule type" value="Genomic_DNA"/>
</dbReference>
<dbReference type="RefSeq" id="WP_003771788.1">
    <property type="nucleotide sequence ID" value="NZ_CP031252.1"/>
</dbReference>
<evidence type="ECO:0000256" key="1">
    <source>
        <dbReference type="SAM" id="SignalP"/>
    </source>
</evidence>
<accession>A0A378U396</accession>
<protein>
    <recommendedName>
        <fullName evidence="4">Periplasmic protein</fullName>
    </recommendedName>
</protein>
<dbReference type="GeneID" id="93353156"/>
<feature type="chain" id="PRO_5016589958" description="Periplasmic protein" evidence="1">
    <location>
        <begin position="21"/>
        <end position="131"/>
    </location>
</feature>
<keyword evidence="1" id="KW-0732">Signal</keyword>
<gene>
    <name evidence="2" type="ORF">NCTC10660_02170</name>
</gene>
<evidence type="ECO:0008006" key="4">
    <source>
        <dbReference type="Google" id="ProtNLM"/>
    </source>
</evidence>
<evidence type="ECO:0000313" key="2">
    <source>
        <dbReference type="EMBL" id="STZ68643.1"/>
    </source>
</evidence>
<sequence>MKTRTAAIVLAAVLTAPAFAAEPAQTAETTQASEAATTFCKLSATIAHDAVLARLNGEKREQAEKRLLKRFMPAAKHVKAREMVQETVTRLTGSIYQSKLNPNLEKSDYKYIAEEVGKGEFQLCMEAAMSN</sequence>
<reference evidence="2 3" key="1">
    <citation type="submission" date="2018-06" db="EMBL/GenBank/DDBJ databases">
        <authorList>
            <consortium name="Pathogen Informatics"/>
            <person name="Doyle S."/>
        </authorList>
    </citation>
    <scope>NUCLEOTIDE SEQUENCE [LARGE SCALE GENOMIC DNA]</scope>
    <source>
        <strain evidence="2 3">NCTC10660</strain>
    </source>
</reference>